<keyword evidence="4" id="KW-0564">Palmitate</keyword>
<accession>A0A0N8NTY7</accession>
<evidence type="ECO:0000256" key="1">
    <source>
        <dbReference type="ARBA" id="ARBA00022475"/>
    </source>
</evidence>
<dbReference type="PANTHER" id="PTHR43649">
    <property type="entry name" value="ARABINOSE-BINDING PROTEIN-RELATED"/>
    <property type="match status" value="1"/>
</dbReference>
<proteinExistence type="predicted"/>
<evidence type="ECO:0000256" key="2">
    <source>
        <dbReference type="ARBA" id="ARBA00022729"/>
    </source>
</evidence>
<keyword evidence="5" id="KW-0449">Lipoprotein</keyword>
<dbReference type="SUPFAM" id="SSF53850">
    <property type="entry name" value="Periplasmic binding protein-like II"/>
    <property type="match status" value="1"/>
</dbReference>
<protein>
    <submittedName>
        <fullName evidence="6">Putative ABC transporter substrate-binding protein YesO</fullName>
    </submittedName>
</protein>
<keyword evidence="7" id="KW-1185">Reference proteome</keyword>
<keyword evidence="3" id="KW-0472">Membrane</keyword>
<evidence type="ECO:0000313" key="6">
    <source>
        <dbReference type="EMBL" id="KPU46144.1"/>
    </source>
</evidence>
<dbReference type="AlphaFoldDB" id="A0A0N8NTY7"/>
<dbReference type="EMBL" id="LKET01000014">
    <property type="protein sequence ID" value="KPU46144.1"/>
    <property type="molecule type" value="Genomic_DNA"/>
</dbReference>
<evidence type="ECO:0000313" key="7">
    <source>
        <dbReference type="Proteomes" id="UP000050326"/>
    </source>
</evidence>
<evidence type="ECO:0000256" key="4">
    <source>
        <dbReference type="ARBA" id="ARBA00023139"/>
    </source>
</evidence>
<dbReference type="OrthoDB" id="383937at2"/>
<reference evidence="6 7" key="1">
    <citation type="submission" date="2015-09" db="EMBL/GenBank/DDBJ databases">
        <title>Genome sequence of Oxobacter pfennigii DSM 3222.</title>
        <authorList>
            <person name="Poehlein A."/>
            <person name="Bengelsdorf F.R."/>
            <person name="Schiel-Bengelsdorf B."/>
            <person name="Duerre P."/>
            <person name="Daniel R."/>
        </authorList>
    </citation>
    <scope>NUCLEOTIDE SEQUENCE [LARGE SCALE GENOMIC DNA]</scope>
    <source>
        <strain evidence="6 7">DSM 3222</strain>
    </source>
</reference>
<dbReference type="Gene3D" id="3.40.190.10">
    <property type="entry name" value="Periplasmic binding protein-like II"/>
    <property type="match status" value="1"/>
</dbReference>
<dbReference type="STRING" id="36849.OXPF_02540"/>
<gene>
    <name evidence="6" type="primary">yesO</name>
    <name evidence="6" type="ORF">OXPF_02540</name>
</gene>
<dbReference type="PATRIC" id="fig|36849.3.peg.278"/>
<keyword evidence="2" id="KW-0732">Signal</keyword>
<dbReference type="Proteomes" id="UP000050326">
    <property type="component" value="Unassembled WGS sequence"/>
</dbReference>
<comment type="caution">
    <text evidence="6">The sequence shown here is derived from an EMBL/GenBank/DDBJ whole genome shotgun (WGS) entry which is preliminary data.</text>
</comment>
<dbReference type="PANTHER" id="PTHR43649:SF33">
    <property type="entry name" value="POLYGALACTURONAN_RHAMNOGALACTURONAN-BINDING PROTEIN YTCQ"/>
    <property type="match status" value="1"/>
</dbReference>
<organism evidence="6 7">
    <name type="scientific">Oxobacter pfennigii</name>
    <dbReference type="NCBI Taxonomy" id="36849"/>
    <lineage>
        <taxon>Bacteria</taxon>
        <taxon>Bacillati</taxon>
        <taxon>Bacillota</taxon>
        <taxon>Clostridia</taxon>
        <taxon>Eubacteriales</taxon>
        <taxon>Clostridiaceae</taxon>
        <taxon>Oxobacter</taxon>
    </lineage>
</organism>
<dbReference type="RefSeq" id="WP_083479635.1">
    <property type="nucleotide sequence ID" value="NZ_LKET01000014.1"/>
</dbReference>
<sequence length="503" mass="55211">MLKNNLLVGDIPPNPKSSLKVEVCHLSLSKKILKRITCLVLAVFTSSAITACGSTANNNSKETSSGNNTLTVSVMTKDMYLDTAVKLFEEQHPGVTIDVKEYTSNPLPASDGKNTSIRVGEKPEDVEKYVSAMNTQLMSGNGTDIMLLSPLPYENYIDKNMLVNLSDMIQSDESFDMGKYYANILDAMKYNGNLYGLPLSVNLNVLEANKALLDKYNIDIDDSKWSWEDFEQAAQEIVENSKKDGAQGMYALSGMDGSTIMSSLVSESYDKFVDKNEKAAGFDSREFVALLNMAKSMIDSGYVNTDTSQGKITDLAARGNTVFSAGGIRNYMDMMMAKQTYSDGVEFLNYPGEGAGLSFTTNTLYGISNNSSNKELAWEFLKFLASDEMMSQNSLVGLPVNKTASEKSAQNAVEMSKKVSSSNGNAKIMMNMNGQSINLNKPITEEDVKVIQELLTDAEKYTNADQKVLSIIREETAAFFAGQKTAEDTAKTIQDRVNTYINE</sequence>
<name>A0A0N8NTY7_9CLOT</name>
<dbReference type="InterPro" id="IPR050490">
    <property type="entry name" value="Bact_solute-bd_prot1"/>
</dbReference>
<evidence type="ECO:0000256" key="3">
    <source>
        <dbReference type="ARBA" id="ARBA00023136"/>
    </source>
</evidence>
<keyword evidence="1" id="KW-1003">Cell membrane</keyword>
<dbReference type="InterPro" id="IPR006059">
    <property type="entry name" value="SBP"/>
</dbReference>
<dbReference type="Pfam" id="PF13416">
    <property type="entry name" value="SBP_bac_8"/>
    <property type="match status" value="1"/>
</dbReference>
<evidence type="ECO:0000256" key="5">
    <source>
        <dbReference type="ARBA" id="ARBA00023288"/>
    </source>
</evidence>